<feature type="domain" description="PPM-type phosphatase" evidence="6">
    <location>
        <begin position="33"/>
        <end position="288"/>
    </location>
</feature>
<evidence type="ECO:0000259" key="6">
    <source>
        <dbReference type="PROSITE" id="PS51746"/>
    </source>
</evidence>
<dbReference type="AlphaFoldDB" id="A0A812M460"/>
<dbReference type="Pfam" id="PF00481">
    <property type="entry name" value="PP2C"/>
    <property type="match status" value="1"/>
</dbReference>
<proteinExistence type="inferred from homology"/>
<name>A0A812M460_9DINO</name>
<dbReference type="OrthoDB" id="432045at2759"/>
<dbReference type="SUPFAM" id="SSF81606">
    <property type="entry name" value="PP2C-like"/>
    <property type="match status" value="1"/>
</dbReference>
<evidence type="ECO:0000256" key="2">
    <source>
        <dbReference type="ARBA" id="ARBA00022723"/>
    </source>
</evidence>
<keyword evidence="4 5" id="KW-0904">Protein phosphatase</keyword>
<evidence type="ECO:0000256" key="5">
    <source>
        <dbReference type="RuleBase" id="RU003465"/>
    </source>
</evidence>
<dbReference type="GO" id="GO:0016020">
    <property type="term" value="C:membrane"/>
    <property type="evidence" value="ECO:0007669"/>
    <property type="project" value="UniProtKB-SubCell"/>
</dbReference>
<reference evidence="7" key="1">
    <citation type="submission" date="2021-02" db="EMBL/GenBank/DDBJ databases">
        <authorList>
            <person name="Dougan E. K."/>
            <person name="Rhodes N."/>
            <person name="Thang M."/>
            <person name="Chan C."/>
        </authorList>
    </citation>
    <scope>NUCLEOTIDE SEQUENCE</scope>
</reference>
<dbReference type="EMBL" id="CAJNDS010001402">
    <property type="protein sequence ID" value="CAE7257969.1"/>
    <property type="molecule type" value="Genomic_DNA"/>
</dbReference>
<dbReference type="Gene3D" id="3.60.40.10">
    <property type="entry name" value="PPM-type phosphatase domain"/>
    <property type="match status" value="1"/>
</dbReference>
<sequence length="313" mass="33792">MWWLLSQLCTCLDRGKEASLPSLPDDDCGGGVDCGYAVAKNERSKMEDAVDVRDDIAGYKLFAVYDGHAGSQAVILVKEILPEILGRYLQEAEDVEGAIKAAFKAADEEVIQRMMQNPMPHLQTSSGTVACLGLLKGADMWIANLGDCRAVLSKDGTAQAISCDHAPDKNAAEADRLRQSGVHVQGGYVEEHVAVSRAMGNVRYSTGTKVNGILNEPEVFRVDIDGTIDFVMIGSDGIWDPLKEQFAVIHARKALRTTAKPEDAAVSVLQNAGKASKADNAAVIVIVFKYPEPIQKRTAVQRVPLSQLQEPTA</sequence>
<organism evidence="7 8">
    <name type="scientific">Symbiodinium natans</name>
    <dbReference type="NCBI Taxonomy" id="878477"/>
    <lineage>
        <taxon>Eukaryota</taxon>
        <taxon>Sar</taxon>
        <taxon>Alveolata</taxon>
        <taxon>Dinophyceae</taxon>
        <taxon>Suessiales</taxon>
        <taxon>Symbiodiniaceae</taxon>
        <taxon>Symbiodinium</taxon>
    </lineage>
</organism>
<dbReference type="PROSITE" id="PS51746">
    <property type="entry name" value="PPM_2"/>
    <property type="match status" value="1"/>
</dbReference>
<dbReference type="GO" id="GO:0046872">
    <property type="term" value="F:metal ion binding"/>
    <property type="evidence" value="ECO:0007669"/>
    <property type="project" value="UniProtKB-KW"/>
</dbReference>
<dbReference type="InterPro" id="IPR036457">
    <property type="entry name" value="PPM-type-like_dom_sf"/>
</dbReference>
<gene>
    <name evidence="7" type="ORF">SNAT2548_LOCUS13367</name>
</gene>
<dbReference type="CDD" id="cd00143">
    <property type="entry name" value="PP2Cc"/>
    <property type="match status" value="1"/>
</dbReference>
<keyword evidence="3 5" id="KW-0378">Hydrolase</keyword>
<accession>A0A812M460</accession>
<evidence type="ECO:0000256" key="4">
    <source>
        <dbReference type="ARBA" id="ARBA00022912"/>
    </source>
</evidence>
<dbReference type="PROSITE" id="PS01032">
    <property type="entry name" value="PPM_1"/>
    <property type="match status" value="1"/>
</dbReference>
<evidence type="ECO:0000256" key="1">
    <source>
        <dbReference type="ARBA" id="ARBA00004170"/>
    </source>
</evidence>
<comment type="caution">
    <text evidence="7">The sequence shown here is derived from an EMBL/GenBank/DDBJ whole genome shotgun (WGS) entry which is preliminary data.</text>
</comment>
<keyword evidence="8" id="KW-1185">Reference proteome</keyword>
<dbReference type="Proteomes" id="UP000604046">
    <property type="component" value="Unassembled WGS sequence"/>
</dbReference>
<dbReference type="SMART" id="SM00332">
    <property type="entry name" value="PP2Cc"/>
    <property type="match status" value="1"/>
</dbReference>
<dbReference type="InterPro" id="IPR001932">
    <property type="entry name" value="PPM-type_phosphatase-like_dom"/>
</dbReference>
<dbReference type="InterPro" id="IPR015655">
    <property type="entry name" value="PP2C"/>
</dbReference>
<evidence type="ECO:0000313" key="8">
    <source>
        <dbReference type="Proteomes" id="UP000604046"/>
    </source>
</evidence>
<comment type="subcellular location">
    <subcellularLocation>
        <location evidence="1">Membrane</location>
        <topology evidence="1">Peripheral membrane protein</topology>
    </subcellularLocation>
</comment>
<protein>
    <recommendedName>
        <fullName evidence="6">PPM-type phosphatase domain-containing protein</fullName>
    </recommendedName>
</protein>
<dbReference type="InterPro" id="IPR000222">
    <property type="entry name" value="PP2C_BS"/>
</dbReference>
<dbReference type="GO" id="GO:0004722">
    <property type="term" value="F:protein serine/threonine phosphatase activity"/>
    <property type="evidence" value="ECO:0007669"/>
    <property type="project" value="InterPro"/>
</dbReference>
<evidence type="ECO:0000256" key="3">
    <source>
        <dbReference type="ARBA" id="ARBA00022801"/>
    </source>
</evidence>
<dbReference type="PANTHER" id="PTHR47992">
    <property type="entry name" value="PROTEIN PHOSPHATASE"/>
    <property type="match status" value="1"/>
</dbReference>
<comment type="similarity">
    <text evidence="5">Belongs to the PP2C family.</text>
</comment>
<keyword evidence="2" id="KW-0479">Metal-binding</keyword>
<evidence type="ECO:0000313" key="7">
    <source>
        <dbReference type="EMBL" id="CAE7257969.1"/>
    </source>
</evidence>